<keyword evidence="5" id="KW-1185">Reference proteome</keyword>
<feature type="compositionally biased region" description="Polar residues" evidence="1">
    <location>
        <begin position="11"/>
        <end position="21"/>
    </location>
</feature>
<feature type="compositionally biased region" description="Polar residues" evidence="1">
    <location>
        <begin position="30"/>
        <end position="48"/>
    </location>
</feature>
<dbReference type="Proteomes" id="UP000053617">
    <property type="component" value="Unassembled WGS sequence"/>
</dbReference>
<feature type="compositionally biased region" description="Polar residues" evidence="1">
    <location>
        <begin position="240"/>
        <end position="259"/>
    </location>
</feature>
<keyword evidence="2" id="KW-1133">Transmembrane helix</keyword>
<dbReference type="PANTHER" id="PTHR38793">
    <property type="entry name" value="SLATT_FUNGAL DOMAIN-CONTAINING PROTEIN-RELATED"/>
    <property type="match status" value="1"/>
</dbReference>
<feature type="transmembrane region" description="Helical" evidence="2">
    <location>
        <begin position="126"/>
        <end position="146"/>
    </location>
</feature>
<feature type="transmembrane region" description="Helical" evidence="2">
    <location>
        <begin position="93"/>
        <end position="120"/>
    </location>
</feature>
<organism evidence="4 5">
    <name type="scientific">Rhinocladiella mackenziei CBS 650.93</name>
    <dbReference type="NCBI Taxonomy" id="1442369"/>
    <lineage>
        <taxon>Eukaryota</taxon>
        <taxon>Fungi</taxon>
        <taxon>Dikarya</taxon>
        <taxon>Ascomycota</taxon>
        <taxon>Pezizomycotina</taxon>
        <taxon>Eurotiomycetes</taxon>
        <taxon>Chaetothyriomycetidae</taxon>
        <taxon>Chaetothyriales</taxon>
        <taxon>Herpotrichiellaceae</taxon>
        <taxon>Rhinocladiella</taxon>
    </lineage>
</organism>
<gene>
    <name evidence="4" type="ORF">Z518_06801</name>
</gene>
<dbReference type="RefSeq" id="XP_013270385.1">
    <property type="nucleotide sequence ID" value="XM_013414931.1"/>
</dbReference>
<dbReference type="InterPro" id="IPR041622">
    <property type="entry name" value="SLATT_fungi"/>
</dbReference>
<feature type="domain" description="SMODS and SLOG-associating 2TM effector" evidence="3">
    <location>
        <begin position="81"/>
        <end position="201"/>
    </location>
</feature>
<dbReference type="AlphaFoldDB" id="A0A0D2IBQ6"/>
<accession>A0A0D2IBQ6</accession>
<evidence type="ECO:0000256" key="2">
    <source>
        <dbReference type="SAM" id="Phobius"/>
    </source>
</evidence>
<dbReference type="HOGENOM" id="CLU_087342_0_0_1"/>
<evidence type="ECO:0000313" key="5">
    <source>
        <dbReference type="Proteomes" id="UP000053617"/>
    </source>
</evidence>
<evidence type="ECO:0000313" key="4">
    <source>
        <dbReference type="EMBL" id="KIX03249.1"/>
    </source>
</evidence>
<name>A0A0D2IBQ6_9EURO</name>
<dbReference type="PANTHER" id="PTHR38793:SF3">
    <property type="entry name" value="SMODS AND SLOG-ASSOCIATING 2TM EFFECTOR DOMAIN-CONTAINING PROTEIN"/>
    <property type="match status" value="1"/>
</dbReference>
<dbReference type="Pfam" id="PF18142">
    <property type="entry name" value="SLATT_fungal"/>
    <property type="match status" value="1"/>
</dbReference>
<protein>
    <recommendedName>
        <fullName evidence="3">SMODS and SLOG-associating 2TM effector domain-containing protein</fullName>
    </recommendedName>
</protein>
<reference evidence="4 5" key="1">
    <citation type="submission" date="2015-01" db="EMBL/GenBank/DDBJ databases">
        <title>The Genome Sequence of Rhinocladiella mackenzie CBS 650.93.</title>
        <authorList>
            <consortium name="The Broad Institute Genomics Platform"/>
            <person name="Cuomo C."/>
            <person name="de Hoog S."/>
            <person name="Gorbushina A."/>
            <person name="Stielow B."/>
            <person name="Teixiera M."/>
            <person name="Abouelleil A."/>
            <person name="Chapman S.B."/>
            <person name="Priest M."/>
            <person name="Young S.K."/>
            <person name="Wortman J."/>
            <person name="Nusbaum C."/>
            <person name="Birren B."/>
        </authorList>
    </citation>
    <scope>NUCLEOTIDE SEQUENCE [LARGE SCALE GENOMIC DNA]</scope>
    <source>
        <strain evidence="4 5">CBS 650.93</strain>
    </source>
</reference>
<keyword evidence="2" id="KW-0472">Membrane</keyword>
<feature type="region of interest" description="Disordered" evidence="1">
    <location>
        <begin position="1"/>
        <end position="62"/>
    </location>
</feature>
<evidence type="ECO:0000259" key="3">
    <source>
        <dbReference type="Pfam" id="PF18142"/>
    </source>
</evidence>
<dbReference type="OrthoDB" id="4472872at2759"/>
<keyword evidence="2" id="KW-0812">Transmembrane</keyword>
<dbReference type="VEuPathDB" id="FungiDB:Z518_06801"/>
<dbReference type="GeneID" id="25294872"/>
<proteinExistence type="predicted"/>
<feature type="compositionally biased region" description="Low complexity" evidence="1">
    <location>
        <begin position="49"/>
        <end position="62"/>
    </location>
</feature>
<sequence>MDTGEKPRVSGVSSTAATPRQSHAERPESRNFSTYPQTLPQHQTQESHPNQQQTPQHPVTPTFFSELAGSDGYPYMTLRKRITEAYKWHSYQYWFVACFSNGLLFLQILIAASLTVLGAFNDRRARTATIFLGAANTVIAGLMTYFKSRNQPNRSRQFRNDLAKIVDQLDDAEANFRNPNYHDDVFTVMQNIRHSYNEARSDAQANYPDLWVKSGSVYSPTFQPRTPVDPVRPQRHETAMPQNPASNPPTTVRPIQSPANPEPAHTR</sequence>
<dbReference type="EMBL" id="KN847479">
    <property type="protein sequence ID" value="KIX03249.1"/>
    <property type="molecule type" value="Genomic_DNA"/>
</dbReference>
<dbReference type="NCBIfam" id="NF033635">
    <property type="entry name" value="SLATT_fungal"/>
    <property type="match status" value="1"/>
</dbReference>
<evidence type="ECO:0000256" key="1">
    <source>
        <dbReference type="SAM" id="MobiDB-lite"/>
    </source>
</evidence>
<feature type="region of interest" description="Disordered" evidence="1">
    <location>
        <begin position="218"/>
        <end position="267"/>
    </location>
</feature>